<evidence type="ECO:0000256" key="1">
    <source>
        <dbReference type="SAM" id="MobiDB-lite"/>
    </source>
</evidence>
<reference evidence="2 3" key="1">
    <citation type="journal article" date="2014" name="PLoS Genet.">
        <title>Phylogenetically driven sequencing of extremely halophilic archaea reveals strategies for static and dynamic osmo-response.</title>
        <authorList>
            <person name="Becker E.A."/>
            <person name="Seitzer P.M."/>
            <person name="Tritt A."/>
            <person name="Larsen D."/>
            <person name="Krusor M."/>
            <person name="Yao A.I."/>
            <person name="Wu D."/>
            <person name="Madern D."/>
            <person name="Eisen J.A."/>
            <person name="Darling A.E."/>
            <person name="Facciotti M.T."/>
        </authorList>
    </citation>
    <scope>NUCLEOTIDE SEQUENCE [LARGE SCALE GENOMIC DNA]</scope>
    <source>
        <strain evidence="2 3">DSM 1137</strain>
    </source>
</reference>
<proteinExistence type="predicted"/>
<protein>
    <submittedName>
        <fullName evidence="2">Uncharacterized protein</fullName>
    </submittedName>
</protein>
<name>M0EBE1_9EURY</name>
<dbReference type="AlphaFoldDB" id="M0EBE1"/>
<accession>M0EBE1</accession>
<evidence type="ECO:0000313" key="2">
    <source>
        <dbReference type="EMBL" id="ELZ43739.1"/>
    </source>
</evidence>
<feature type="region of interest" description="Disordered" evidence="1">
    <location>
        <begin position="1"/>
        <end position="30"/>
    </location>
</feature>
<gene>
    <name evidence="2" type="ORF">C471_00005</name>
</gene>
<keyword evidence="3" id="KW-1185">Reference proteome</keyword>
<evidence type="ECO:0000313" key="3">
    <source>
        <dbReference type="Proteomes" id="UP000011514"/>
    </source>
</evidence>
<dbReference type="Proteomes" id="UP000011514">
    <property type="component" value="Unassembled WGS sequence"/>
</dbReference>
<organism evidence="2 3">
    <name type="scientific">Halorubrum saccharovorum DSM 1137</name>
    <dbReference type="NCBI Taxonomy" id="1227484"/>
    <lineage>
        <taxon>Archaea</taxon>
        <taxon>Methanobacteriati</taxon>
        <taxon>Methanobacteriota</taxon>
        <taxon>Stenosarchaea group</taxon>
        <taxon>Halobacteria</taxon>
        <taxon>Halobacteriales</taxon>
        <taxon>Haloferacaceae</taxon>
        <taxon>Halorubrum</taxon>
    </lineage>
</organism>
<dbReference type="STRING" id="1227484.C471_00005"/>
<dbReference type="EMBL" id="AOJE01000001">
    <property type="protein sequence ID" value="ELZ43739.1"/>
    <property type="molecule type" value="Genomic_DNA"/>
</dbReference>
<comment type="caution">
    <text evidence="2">The sequence shown here is derived from an EMBL/GenBank/DDBJ whole genome shotgun (WGS) entry which is preliminary data.</text>
</comment>
<dbReference type="eggNOG" id="arCOG13375">
    <property type="taxonomic scope" value="Archaea"/>
</dbReference>
<sequence>MSADRDDSDSGAIERGTGVPDIPDLNECQNCGDERDGHSYLIVFGEWNADSRGFEHPPAMRPLCHDCWSEEHGRTTGAHWSIDDPQRVWDVLRASDGELVADLSPLFMGGRPFVRVGGDGEMTAVGPTLID</sequence>
<dbReference type="OrthoDB" id="350235at2157"/>
<feature type="non-terminal residue" evidence="2">
    <location>
        <position position="131"/>
    </location>
</feature>